<protein>
    <submittedName>
        <fullName evidence="5">NUDIX hydrolase</fullName>
    </submittedName>
</protein>
<dbReference type="PROSITE" id="PS51462">
    <property type="entry name" value="NUDIX"/>
    <property type="match status" value="1"/>
</dbReference>
<comment type="caution">
    <text evidence="5">The sequence shown here is derived from an EMBL/GenBank/DDBJ whole genome shotgun (WGS) entry which is preliminary data.</text>
</comment>
<comment type="cofactor">
    <cofactor evidence="1">
        <name>Mg(2+)</name>
        <dbReference type="ChEBI" id="CHEBI:18420"/>
    </cofactor>
</comment>
<evidence type="ECO:0000259" key="4">
    <source>
        <dbReference type="PROSITE" id="PS51462"/>
    </source>
</evidence>
<organism evidence="5 6">
    <name type="scientific">Ureibacillus aquaedulcis</name>
    <dbReference type="NCBI Taxonomy" id="3058421"/>
    <lineage>
        <taxon>Bacteria</taxon>
        <taxon>Bacillati</taxon>
        <taxon>Bacillota</taxon>
        <taxon>Bacilli</taxon>
        <taxon>Bacillales</taxon>
        <taxon>Caryophanaceae</taxon>
        <taxon>Ureibacillus</taxon>
    </lineage>
</organism>
<dbReference type="GO" id="GO:0016787">
    <property type="term" value="F:hydrolase activity"/>
    <property type="evidence" value="ECO:0007669"/>
    <property type="project" value="UniProtKB-KW"/>
</dbReference>
<dbReference type="InterPro" id="IPR020476">
    <property type="entry name" value="Nudix_hydrolase"/>
</dbReference>
<accession>A0ABT8GME6</accession>
<feature type="domain" description="Nudix hydrolase" evidence="4">
    <location>
        <begin position="15"/>
        <end position="145"/>
    </location>
</feature>
<proteinExistence type="inferred from homology"/>
<evidence type="ECO:0000313" key="5">
    <source>
        <dbReference type="EMBL" id="MDN4492576.1"/>
    </source>
</evidence>
<dbReference type="PANTHER" id="PTHR43046:SF2">
    <property type="entry name" value="8-OXO-DGTP DIPHOSPHATASE-RELATED"/>
    <property type="match status" value="1"/>
</dbReference>
<evidence type="ECO:0000256" key="3">
    <source>
        <dbReference type="RuleBase" id="RU003476"/>
    </source>
</evidence>
<dbReference type="InterPro" id="IPR020084">
    <property type="entry name" value="NUDIX_hydrolase_CS"/>
</dbReference>
<dbReference type="Gene3D" id="3.90.79.10">
    <property type="entry name" value="Nucleoside Triphosphate Pyrophosphohydrolase"/>
    <property type="match status" value="1"/>
</dbReference>
<gene>
    <name evidence="5" type="ORF">QYB95_03405</name>
</gene>
<reference evidence="5" key="1">
    <citation type="submission" date="2023-07" db="EMBL/GenBank/DDBJ databases">
        <title>Ureibacillus sp. isolated from freshwater well.</title>
        <authorList>
            <person name="Kirdat K."/>
            <person name="Bhatt A."/>
            <person name="Teware R."/>
            <person name="Bhavsar Y."/>
            <person name="Yadav A."/>
        </authorList>
    </citation>
    <scope>NUCLEOTIDE SEQUENCE</scope>
    <source>
        <strain evidence="5">BA0131</strain>
    </source>
</reference>
<evidence type="ECO:0000256" key="2">
    <source>
        <dbReference type="ARBA" id="ARBA00022801"/>
    </source>
</evidence>
<evidence type="ECO:0000313" key="6">
    <source>
        <dbReference type="Proteomes" id="UP001172743"/>
    </source>
</evidence>
<dbReference type="InterPro" id="IPR015797">
    <property type="entry name" value="NUDIX_hydrolase-like_dom_sf"/>
</dbReference>
<dbReference type="CDD" id="cd04677">
    <property type="entry name" value="NUDIX_Hydrolase"/>
    <property type="match status" value="1"/>
</dbReference>
<evidence type="ECO:0000256" key="1">
    <source>
        <dbReference type="ARBA" id="ARBA00001946"/>
    </source>
</evidence>
<keyword evidence="2 3" id="KW-0378">Hydrolase</keyword>
<dbReference type="EMBL" id="JAUHTQ010000002">
    <property type="protein sequence ID" value="MDN4492576.1"/>
    <property type="molecule type" value="Genomic_DNA"/>
</dbReference>
<comment type="similarity">
    <text evidence="3">Belongs to the Nudix hydrolase family.</text>
</comment>
<dbReference type="SUPFAM" id="SSF55811">
    <property type="entry name" value="Nudix"/>
    <property type="match status" value="1"/>
</dbReference>
<sequence>MEYYKLIRKYVGTKPLILPGSVVIIVNDNKEILLQQRPEGSWGLPGGLMDLGESFEEVAYREVLEETGLTICDLKLMGVFSGEDYYCRVGNGDEFYSVTAVFLTRTASGDLTKNDESRALAYCSPLQLPKNIKPEYRGFIEPYLDEILS</sequence>
<dbReference type="RefSeq" id="WP_301136694.1">
    <property type="nucleotide sequence ID" value="NZ_JAUHTQ010000002.1"/>
</dbReference>
<dbReference type="PANTHER" id="PTHR43046">
    <property type="entry name" value="GDP-MANNOSE MANNOSYL HYDROLASE"/>
    <property type="match status" value="1"/>
</dbReference>
<dbReference type="PROSITE" id="PS00893">
    <property type="entry name" value="NUDIX_BOX"/>
    <property type="match status" value="1"/>
</dbReference>
<dbReference type="Proteomes" id="UP001172743">
    <property type="component" value="Unassembled WGS sequence"/>
</dbReference>
<dbReference type="Pfam" id="PF00293">
    <property type="entry name" value="NUDIX"/>
    <property type="match status" value="1"/>
</dbReference>
<dbReference type="PRINTS" id="PR00502">
    <property type="entry name" value="NUDIXFAMILY"/>
</dbReference>
<name>A0ABT8GME6_9BACL</name>
<keyword evidence="6" id="KW-1185">Reference proteome</keyword>
<dbReference type="InterPro" id="IPR000086">
    <property type="entry name" value="NUDIX_hydrolase_dom"/>
</dbReference>